<sequence>MGKEGRNKNDENLAASCLSSVFPPDPLLLNSSVAPPCSPSPSVPLPSLLYSRLSYCALIDHIIQMPKKKSSKAPKEVKEKVITKEEKSSNAVGKNEKPNSSIKEGKPPSVKKRSEIDEIFAGKKRKKPEVQEAKKPKQDALDRPMKLKNKKRDETQPRNDFVDPPSQGRKKTGDGLKIYTEEELGIGSADAGGTPLCPFDCSCCF</sequence>
<evidence type="ECO:0000313" key="3">
    <source>
        <dbReference type="Proteomes" id="UP000685013"/>
    </source>
</evidence>
<reference evidence="2 3" key="1">
    <citation type="journal article" date="2021" name="Hortic Res">
        <title>The domestication of Cucurbita argyrosperma as revealed by the genome of its wild relative.</title>
        <authorList>
            <person name="Barrera-Redondo J."/>
            <person name="Sanchez-de la Vega G."/>
            <person name="Aguirre-Liguori J.A."/>
            <person name="Castellanos-Morales G."/>
            <person name="Gutierrez-Guerrero Y.T."/>
            <person name="Aguirre-Dugua X."/>
            <person name="Aguirre-Planter E."/>
            <person name="Tenaillon M.I."/>
            <person name="Lira-Saade R."/>
            <person name="Eguiarte L.E."/>
        </authorList>
    </citation>
    <scope>NUCLEOTIDE SEQUENCE [LARGE SCALE GENOMIC DNA]</scope>
    <source>
        <strain evidence="2">JBR-2021</strain>
    </source>
</reference>
<keyword evidence="3" id="KW-1185">Reference proteome</keyword>
<protein>
    <recommendedName>
        <fullName evidence="4">DUF1764 domain-containing protein</fullName>
    </recommendedName>
</protein>
<gene>
    <name evidence="2" type="ORF">SDJN03_01727</name>
</gene>
<feature type="compositionally biased region" description="Basic and acidic residues" evidence="1">
    <location>
        <begin position="128"/>
        <end position="161"/>
    </location>
</feature>
<feature type="compositionally biased region" description="Basic and acidic residues" evidence="1">
    <location>
        <begin position="73"/>
        <end position="88"/>
    </location>
</feature>
<dbReference type="EMBL" id="JAGKQH010000001">
    <property type="protein sequence ID" value="KAG6608385.1"/>
    <property type="molecule type" value="Genomic_DNA"/>
</dbReference>
<dbReference type="Proteomes" id="UP000685013">
    <property type="component" value="Chromosome 1"/>
</dbReference>
<evidence type="ECO:0008006" key="4">
    <source>
        <dbReference type="Google" id="ProtNLM"/>
    </source>
</evidence>
<accession>A0AAV6PAZ7</accession>
<proteinExistence type="predicted"/>
<dbReference type="InterPro" id="IPR013885">
    <property type="entry name" value="DUF1764_euk"/>
</dbReference>
<dbReference type="PANTHER" id="PTHR34066:SF1">
    <property type="entry name" value="DUF1764 FAMILY PROTEIN"/>
    <property type="match status" value="1"/>
</dbReference>
<dbReference type="PANTHER" id="PTHR34066">
    <property type="entry name" value="GROWTH FACTOR 2"/>
    <property type="match status" value="1"/>
</dbReference>
<organism evidence="2 3">
    <name type="scientific">Cucurbita argyrosperma subsp. sororia</name>
    <dbReference type="NCBI Taxonomy" id="37648"/>
    <lineage>
        <taxon>Eukaryota</taxon>
        <taxon>Viridiplantae</taxon>
        <taxon>Streptophyta</taxon>
        <taxon>Embryophyta</taxon>
        <taxon>Tracheophyta</taxon>
        <taxon>Spermatophyta</taxon>
        <taxon>Magnoliopsida</taxon>
        <taxon>eudicotyledons</taxon>
        <taxon>Gunneridae</taxon>
        <taxon>Pentapetalae</taxon>
        <taxon>rosids</taxon>
        <taxon>fabids</taxon>
        <taxon>Cucurbitales</taxon>
        <taxon>Cucurbitaceae</taxon>
        <taxon>Cucurbiteae</taxon>
        <taxon>Cucurbita</taxon>
    </lineage>
</organism>
<dbReference type="Pfam" id="PF08576">
    <property type="entry name" value="DUF1764"/>
    <property type="match status" value="1"/>
</dbReference>
<dbReference type="AlphaFoldDB" id="A0AAV6PAZ7"/>
<evidence type="ECO:0000313" key="2">
    <source>
        <dbReference type="EMBL" id="KAG6608385.1"/>
    </source>
</evidence>
<evidence type="ECO:0000256" key="1">
    <source>
        <dbReference type="SAM" id="MobiDB-lite"/>
    </source>
</evidence>
<comment type="caution">
    <text evidence="2">The sequence shown here is derived from an EMBL/GenBank/DDBJ whole genome shotgun (WGS) entry which is preliminary data.</text>
</comment>
<feature type="region of interest" description="Disordered" evidence="1">
    <location>
        <begin position="66"/>
        <end position="177"/>
    </location>
</feature>
<feature type="non-terminal residue" evidence="2">
    <location>
        <position position="1"/>
    </location>
</feature>
<name>A0AAV6PAZ7_9ROSI</name>